<reference evidence="1 2" key="1">
    <citation type="journal article" date="2021" name="Commun. Biol.">
        <title>The genome of Shorea leprosula (Dipterocarpaceae) highlights the ecological relevance of drought in aseasonal tropical rainforests.</title>
        <authorList>
            <person name="Ng K.K.S."/>
            <person name="Kobayashi M.J."/>
            <person name="Fawcett J.A."/>
            <person name="Hatakeyama M."/>
            <person name="Paape T."/>
            <person name="Ng C.H."/>
            <person name="Ang C.C."/>
            <person name="Tnah L.H."/>
            <person name="Lee C.T."/>
            <person name="Nishiyama T."/>
            <person name="Sese J."/>
            <person name="O'Brien M.J."/>
            <person name="Copetti D."/>
            <person name="Mohd Noor M.I."/>
            <person name="Ong R.C."/>
            <person name="Putra M."/>
            <person name="Sireger I.Z."/>
            <person name="Indrioko S."/>
            <person name="Kosugi Y."/>
            <person name="Izuno A."/>
            <person name="Isagi Y."/>
            <person name="Lee S.L."/>
            <person name="Shimizu K.K."/>
        </authorList>
    </citation>
    <scope>NUCLEOTIDE SEQUENCE [LARGE SCALE GENOMIC DNA]</scope>
    <source>
        <strain evidence="1">214</strain>
    </source>
</reference>
<proteinExistence type="predicted"/>
<sequence length="222" mass="25453">MTAPSQTVLDTKQVWLYSRERVLQGFANSNELIKIVEELDYTKSVLTWHIATELCFHGVDQTFTSGNGCISHRKFCKLLSDYMFYPLVMQPAIMAAVSVSWKKVFEETLAETALYVRRSSISNDEDARKKILQLIPNFRNPERDINRSVLFAASELAKQLKKSNSTPWEQMSKVWVHLMCFAAMNCRPHVHAQQPSKGGELLTFVWLLINHLGLGTHFSSHY</sequence>
<evidence type="ECO:0000313" key="1">
    <source>
        <dbReference type="EMBL" id="GKV25692.1"/>
    </source>
</evidence>
<dbReference type="EMBL" id="BPVZ01000070">
    <property type="protein sequence ID" value="GKV25692.1"/>
    <property type="molecule type" value="Genomic_DNA"/>
</dbReference>
<dbReference type="PANTHER" id="PTHR31325">
    <property type="entry name" value="OS01G0798800 PROTEIN-RELATED"/>
    <property type="match status" value="1"/>
</dbReference>
<protein>
    <recommendedName>
        <fullName evidence="3">DUF4220 domain-containing protein</fullName>
    </recommendedName>
</protein>
<evidence type="ECO:0000313" key="2">
    <source>
        <dbReference type="Proteomes" id="UP001054252"/>
    </source>
</evidence>
<name>A0AAV5KM52_9ROSI</name>
<dbReference type="InterPro" id="IPR007658">
    <property type="entry name" value="DUF594"/>
</dbReference>
<gene>
    <name evidence="1" type="ORF">SLEP1_g35088</name>
</gene>
<keyword evidence="2" id="KW-1185">Reference proteome</keyword>
<organism evidence="1 2">
    <name type="scientific">Rubroshorea leprosula</name>
    <dbReference type="NCBI Taxonomy" id="152421"/>
    <lineage>
        <taxon>Eukaryota</taxon>
        <taxon>Viridiplantae</taxon>
        <taxon>Streptophyta</taxon>
        <taxon>Embryophyta</taxon>
        <taxon>Tracheophyta</taxon>
        <taxon>Spermatophyta</taxon>
        <taxon>Magnoliopsida</taxon>
        <taxon>eudicotyledons</taxon>
        <taxon>Gunneridae</taxon>
        <taxon>Pentapetalae</taxon>
        <taxon>rosids</taxon>
        <taxon>malvids</taxon>
        <taxon>Malvales</taxon>
        <taxon>Dipterocarpaceae</taxon>
        <taxon>Rubroshorea</taxon>
    </lineage>
</organism>
<dbReference type="AlphaFoldDB" id="A0AAV5KM52"/>
<comment type="caution">
    <text evidence="1">The sequence shown here is derived from an EMBL/GenBank/DDBJ whole genome shotgun (WGS) entry which is preliminary data.</text>
</comment>
<dbReference type="Pfam" id="PF04578">
    <property type="entry name" value="DUF594"/>
    <property type="match status" value="1"/>
</dbReference>
<accession>A0AAV5KM52</accession>
<dbReference type="Proteomes" id="UP001054252">
    <property type="component" value="Unassembled WGS sequence"/>
</dbReference>
<evidence type="ECO:0008006" key="3">
    <source>
        <dbReference type="Google" id="ProtNLM"/>
    </source>
</evidence>